<organism evidence="2 3">
    <name type="scientific">Parvularcula bermudensis (strain ATCC BAA-594 / HTCC2503 / KCTC 12087)</name>
    <dbReference type="NCBI Taxonomy" id="314260"/>
    <lineage>
        <taxon>Bacteria</taxon>
        <taxon>Pseudomonadati</taxon>
        <taxon>Pseudomonadota</taxon>
        <taxon>Alphaproteobacteria</taxon>
        <taxon>Parvularculales</taxon>
        <taxon>Parvularculaceae</taxon>
        <taxon>Parvularcula</taxon>
    </lineage>
</organism>
<dbReference type="InterPro" id="IPR036736">
    <property type="entry name" value="ACP-like_sf"/>
</dbReference>
<accession>E0TFE8</accession>
<dbReference type="SUPFAM" id="SSF47336">
    <property type="entry name" value="ACP-like"/>
    <property type="match status" value="1"/>
</dbReference>
<dbReference type="STRING" id="314260.PB2503_07459"/>
<keyword evidence="3" id="KW-1185">Reference proteome</keyword>
<dbReference type="KEGG" id="pbr:PB2503_07459"/>
<dbReference type="OrthoDB" id="9811033at2"/>
<protein>
    <submittedName>
        <fullName evidence="2">Acyl carrier protein</fullName>
    </submittedName>
</protein>
<reference evidence="2 3" key="2">
    <citation type="journal article" date="2011" name="J. Bacteriol.">
        <title>Complete genome sequence of strain HTCC2503T of Parvularcula bermudensis, the type species of the order "Parvularculales" in the class Alphaproteobacteria.</title>
        <authorList>
            <person name="Oh H.M."/>
            <person name="Kang I."/>
            <person name="Vergin K.L."/>
            <person name="Kang D."/>
            <person name="Rhee K.H."/>
            <person name="Giovannoni S.J."/>
            <person name="Cho J.C."/>
        </authorList>
    </citation>
    <scope>NUCLEOTIDE SEQUENCE [LARGE SCALE GENOMIC DNA]</scope>
    <source>
        <strain evidence="3">ATCC BAA-594 / HTCC2503 / KCTC 12087</strain>
    </source>
</reference>
<dbReference type="Pfam" id="PF00550">
    <property type="entry name" value="PP-binding"/>
    <property type="match status" value="1"/>
</dbReference>
<name>E0TFE8_PARBH</name>
<evidence type="ECO:0000259" key="1">
    <source>
        <dbReference type="PROSITE" id="PS50075"/>
    </source>
</evidence>
<evidence type="ECO:0000313" key="2">
    <source>
        <dbReference type="EMBL" id="ADM09549.1"/>
    </source>
</evidence>
<dbReference type="eggNOG" id="COG0236">
    <property type="taxonomic scope" value="Bacteria"/>
</dbReference>
<dbReference type="RefSeq" id="WP_013300523.1">
    <property type="nucleotide sequence ID" value="NC_014414.1"/>
</dbReference>
<dbReference type="PROSITE" id="PS50075">
    <property type="entry name" value="CARRIER"/>
    <property type="match status" value="1"/>
</dbReference>
<feature type="domain" description="Carrier" evidence="1">
    <location>
        <begin position="1"/>
        <end position="79"/>
    </location>
</feature>
<dbReference type="InterPro" id="IPR009081">
    <property type="entry name" value="PP-bd_ACP"/>
</dbReference>
<dbReference type="AlphaFoldDB" id="E0TFE8"/>
<dbReference type="EMBL" id="CP002156">
    <property type="protein sequence ID" value="ADM09549.1"/>
    <property type="molecule type" value="Genomic_DNA"/>
</dbReference>
<dbReference type="Proteomes" id="UP000001302">
    <property type="component" value="Chromosome"/>
</dbReference>
<sequence length="80" mass="9042">MTRDELLNDVREIVASNIGVEAAEVTEQTSMENQELWDSVAHVDITFAIEEKYNIELGQEETEQMSSVAEIMKVLEPKVS</sequence>
<dbReference type="HOGENOM" id="CLU_108696_20_6_5"/>
<gene>
    <name evidence="2" type="ordered locus">PB2503_07459</name>
</gene>
<evidence type="ECO:0000313" key="3">
    <source>
        <dbReference type="Proteomes" id="UP000001302"/>
    </source>
</evidence>
<dbReference type="Gene3D" id="1.10.1200.10">
    <property type="entry name" value="ACP-like"/>
    <property type="match status" value="1"/>
</dbReference>
<proteinExistence type="predicted"/>
<reference evidence="3" key="1">
    <citation type="submission" date="2010-08" db="EMBL/GenBank/DDBJ databases">
        <title>Genome sequence of Parvularcula bermudensis HTCC2503.</title>
        <authorList>
            <person name="Kang D.-M."/>
            <person name="Oh H.-M."/>
            <person name="Cho J.-C."/>
        </authorList>
    </citation>
    <scope>NUCLEOTIDE SEQUENCE [LARGE SCALE GENOMIC DNA]</scope>
    <source>
        <strain evidence="3">ATCC BAA-594 / HTCC2503 / KCTC 12087</strain>
    </source>
</reference>